<reference evidence="2" key="2">
    <citation type="journal article" date="2024" name="Plant">
        <title>Genomic evolution and insights into agronomic trait innovations of Sesamum species.</title>
        <authorList>
            <person name="Miao H."/>
            <person name="Wang L."/>
            <person name="Qu L."/>
            <person name="Liu H."/>
            <person name="Sun Y."/>
            <person name="Le M."/>
            <person name="Wang Q."/>
            <person name="Wei S."/>
            <person name="Zheng Y."/>
            <person name="Lin W."/>
            <person name="Duan Y."/>
            <person name="Cao H."/>
            <person name="Xiong S."/>
            <person name="Wang X."/>
            <person name="Wei L."/>
            <person name="Li C."/>
            <person name="Ma Q."/>
            <person name="Ju M."/>
            <person name="Zhao R."/>
            <person name="Li G."/>
            <person name="Mu C."/>
            <person name="Tian Q."/>
            <person name="Mei H."/>
            <person name="Zhang T."/>
            <person name="Gao T."/>
            <person name="Zhang H."/>
        </authorList>
    </citation>
    <scope>NUCLEOTIDE SEQUENCE</scope>
    <source>
        <strain evidence="2">G02</strain>
    </source>
</reference>
<dbReference type="InterPro" id="IPR026960">
    <property type="entry name" value="RVT-Znf"/>
</dbReference>
<feature type="domain" description="Reverse transcriptase zinc-binding" evidence="1">
    <location>
        <begin position="100"/>
        <end position="197"/>
    </location>
</feature>
<dbReference type="Pfam" id="PF13966">
    <property type="entry name" value="zf-RVT"/>
    <property type="match status" value="1"/>
</dbReference>
<protein>
    <recommendedName>
        <fullName evidence="1">Reverse transcriptase zinc-binding domain-containing protein</fullName>
    </recommendedName>
</protein>
<reference evidence="2" key="1">
    <citation type="submission" date="2020-06" db="EMBL/GenBank/DDBJ databases">
        <authorList>
            <person name="Li T."/>
            <person name="Hu X."/>
            <person name="Zhang T."/>
            <person name="Song X."/>
            <person name="Zhang H."/>
            <person name="Dai N."/>
            <person name="Sheng W."/>
            <person name="Hou X."/>
            <person name="Wei L."/>
        </authorList>
    </citation>
    <scope>NUCLEOTIDE SEQUENCE</scope>
    <source>
        <strain evidence="2">G02</strain>
        <tissue evidence="2">Leaf</tissue>
    </source>
</reference>
<gene>
    <name evidence="2" type="ORF">Sradi_7018800</name>
</gene>
<organism evidence="2">
    <name type="scientific">Sesamum radiatum</name>
    <name type="common">Black benniseed</name>
    <dbReference type="NCBI Taxonomy" id="300843"/>
    <lineage>
        <taxon>Eukaryota</taxon>
        <taxon>Viridiplantae</taxon>
        <taxon>Streptophyta</taxon>
        <taxon>Embryophyta</taxon>
        <taxon>Tracheophyta</taxon>
        <taxon>Spermatophyta</taxon>
        <taxon>Magnoliopsida</taxon>
        <taxon>eudicotyledons</taxon>
        <taxon>Gunneridae</taxon>
        <taxon>Pentapetalae</taxon>
        <taxon>asterids</taxon>
        <taxon>lamiids</taxon>
        <taxon>Lamiales</taxon>
        <taxon>Pedaliaceae</taxon>
        <taxon>Sesamum</taxon>
    </lineage>
</organism>
<dbReference type="AlphaFoldDB" id="A0AAW2JBS6"/>
<comment type="caution">
    <text evidence="2">The sequence shown here is derived from an EMBL/GenBank/DDBJ whole genome shotgun (WGS) entry which is preliminary data.</text>
</comment>
<proteinExistence type="predicted"/>
<sequence length="297" mass="33809">MAGRELFLAGTRWHIGSGQTARIWLDKWLPRPLTFKVITAPNTLGVDAKVEELIDSEGGWKEELIRSVFLPMDVEIILRIDRDVGCPDSLRWHYEKNGRYSVKSAYRLMSNKAHVHLLSCPTGESSFKSASWHFIWRAAVPPKITMFAWRACRDSLPTSSNLRKRGLTTNGVCPWCGFELENLMHTLLRCHFPHLVWALSQLPWSVIASGQDDPEAWLWLLHRDLDAVEFSRALIIIWNLWGARNRLLFEGVSVSPQGLMERACSLQGLFSQATRSVLDLERAIQDFSFHVDSVGVG</sequence>
<name>A0AAW2JBS6_SESRA</name>
<evidence type="ECO:0000259" key="1">
    <source>
        <dbReference type="Pfam" id="PF13966"/>
    </source>
</evidence>
<accession>A0AAW2JBS6</accession>
<dbReference type="EMBL" id="JACGWJ010000511">
    <property type="protein sequence ID" value="KAL0291652.1"/>
    <property type="molecule type" value="Genomic_DNA"/>
</dbReference>
<evidence type="ECO:0000313" key="2">
    <source>
        <dbReference type="EMBL" id="KAL0291652.1"/>
    </source>
</evidence>